<gene>
    <name evidence="2" type="ORF">PHYEVI_LOCUS7508</name>
</gene>
<dbReference type="AlphaFoldDB" id="A0A9N9TLR7"/>
<reference evidence="2" key="1">
    <citation type="submission" date="2022-01" db="EMBL/GenBank/DDBJ databases">
        <authorList>
            <person name="King R."/>
        </authorList>
    </citation>
    <scope>NUCLEOTIDE SEQUENCE</scope>
</reference>
<sequence length="475" mass="54423">MKTLQSAAKKFRNYAAAVECDVLNLMFELMDIIDAKTRTLRHLMELYLQIKTIEAAEFKGEECVAETNNTNSLHNLNEEELLSKSIEKMTDLIKSSLPVIKEDAESNKPKNQKHIMIPKVEKFQSEEDILERTKTFVDDLVEYAMSKSEQRRLHQFENGKTELFNVKANKMLVKNDLKIEGGNDKETDNASITSKESEIVCLSENTSEKVINSINFDGSVRSVTSNKFECATFRTIIDPKNHRMYNENNYYKQDKPQDGRSDSNLSDCTDVEVNFVTANPVSNDTEVQSQNTNPPNDEIVIKDSNLEATREKYLFPEVYSNSFGLKPRGNEPSSWMSMDRVADIQQARTKTAKKKSRSPRKMNMDAKVRLDPLTYRKVCSAILSTVNKQDIARMRIQQKPVKNETDYNSNCDLESVKTGKSSSDHEVDNILRKMMPTNVTADINKMFMNRARIVHPWKKNTIVTGRDVFKKDFAV</sequence>
<evidence type="ECO:0000313" key="2">
    <source>
        <dbReference type="EMBL" id="CAG9861165.1"/>
    </source>
</evidence>
<dbReference type="EMBL" id="OU900097">
    <property type="protein sequence ID" value="CAG9861165.1"/>
    <property type="molecule type" value="Genomic_DNA"/>
</dbReference>
<proteinExistence type="predicted"/>
<accession>A0A9N9TLR7</accession>
<name>A0A9N9TLR7_PHYSR</name>
<feature type="region of interest" description="Disordered" evidence="1">
    <location>
        <begin position="402"/>
        <end position="424"/>
    </location>
</feature>
<dbReference type="Proteomes" id="UP001153712">
    <property type="component" value="Chromosome 4"/>
</dbReference>
<dbReference type="OrthoDB" id="6739801at2759"/>
<feature type="compositionally biased region" description="Basic and acidic residues" evidence="1">
    <location>
        <begin position="414"/>
        <end position="424"/>
    </location>
</feature>
<organism evidence="2 3">
    <name type="scientific">Phyllotreta striolata</name>
    <name type="common">Striped flea beetle</name>
    <name type="synonym">Crioceris striolata</name>
    <dbReference type="NCBI Taxonomy" id="444603"/>
    <lineage>
        <taxon>Eukaryota</taxon>
        <taxon>Metazoa</taxon>
        <taxon>Ecdysozoa</taxon>
        <taxon>Arthropoda</taxon>
        <taxon>Hexapoda</taxon>
        <taxon>Insecta</taxon>
        <taxon>Pterygota</taxon>
        <taxon>Neoptera</taxon>
        <taxon>Endopterygota</taxon>
        <taxon>Coleoptera</taxon>
        <taxon>Polyphaga</taxon>
        <taxon>Cucujiformia</taxon>
        <taxon>Chrysomeloidea</taxon>
        <taxon>Chrysomelidae</taxon>
        <taxon>Galerucinae</taxon>
        <taxon>Alticini</taxon>
        <taxon>Phyllotreta</taxon>
    </lineage>
</organism>
<evidence type="ECO:0000313" key="3">
    <source>
        <dbReference type="Proteomes" id="UP001153712"/>
    </source>
</evidence>
<protein>
    <submittedName>
        <fullName evidence="2">Uncharacterized protein</fullName>
    </submittedName>
</protein>
<evidence type="ECO:0000256" key="1">
    <source>
        <dbReference type="SAM" id="MobiDB-lite"/>
    </source>
</evidence>
<keyword evidence="3" id="KW-1185">Reference proteome</keyword>